<sequence>MAQKMEEEIQNFPQGCPSLLFPESSTGDRPTQGFLECVVFICTLSGRLPTRYSHKRKIVFFHPTTLRRYSELRWRMLTNYSKYDEFERFKRKMSKSNKTCFCIGYFASSPNVLYTGRILSHA</sequence>
<reference evidence="1 2" key="1">
    <citation type="submission" date="2024-08" db="EMBL/GenBank/DDBJ databases">
        <title>Insights into the chromosomal genome structure of Flemingia macrophylla.</title>
        <authorList>
            <person name="Ding Y."/>
            <person name="Zhao Y."/>
            <person name="Bi W."/>
            <person name="Wu M."/>
            <person name="Zhao G."/>
            <person name="Gong Y."/>
            <person name="Li W."/>
            <person name="Zhang P."/>
        </authorList>
    </citation>
    <scope>NUCLEOTIDE SEQUENCE [LARGE SCALE GENOMIC DNA]</scope>
    <source>
        <strain evidence="1">DYQJB</strain>
        <tissue evidence="1">Leaf</tissue>
    </source>
</reference>
<evidence type="ECO:0000313" key="1">
    <source>
        <dbReference type="EMBL" id="KAL2318198.1"/>
    </source>
</evidence>
<dbReference type="Proteomes" id="UP001603857">
    <property type="component" value="Unassembled WGS sequence"/>
</dbReference>
<dbReference type="AlphaFoldDB" id="A0ABD1L4A4"/>
<dbReference type="EMBL" id="JBGMDY010000011">
    <property type="protein sequence ID" value="KAL2318198.1"/>
    <property type="molecule type" value="Genomic_DNA"/>
</dbReference>
<proteinExistence type="predicted"/>
<protein>
    <submittedName>
        <fullName evidence="1">Uncharacterized protein</fullName>
    </submittedName>
</protein>
<evidence type="ECO:0000313" key="2">
    <source>
        <dbReference type="Proteomes" id="UP001603857"/>
    </source>
</evidence>
<organism evidence="1 2">
    <name type="scientific">Flemingia macrophylla</name>
    <dbReference type="NCBI Taxonomy" id="520843"/>
    <lineage>
        <taxon>Eukaryota</taxon>
        <taxon>Viridiplantae</taxon>
        <taxon>Streptophyta</taxon>
        <taxon>Embryophyta</taxon>
        <taxon>Tracheophyta</taxon>
        <taxon>Spermatophyta</taxon>
        <taxon>Magnoliopsida</taxon>
        <taxon>eudicotyledons</taxon>
        <taxon>Gunneridae</taxon>
        <taxon>Pentapetalae</taxon>
        <taxon>rosids</taxon>
        <taxon>fabids</taxon>
        <taxon>Fabales</taxon>
        <taxon>Fabaceae</taxon>
        <taxon>Papilionoideae</taxon>
        <taxon>50 kb inversion clade</taxon>
        <taxon>NPAAA clade</taxon>
        <taxon>indigoferoid/millettioid clade</taxon>
        <taxon>Phaseoleae</taxon>
        <taxon>Flemingia</taxon>
    </lineage>
</organism>
<gene>
    <name evidence="1" type="ORF">Fmac_032074</name>
</gene>
<accession>A0ABD1L4A4</accession>
<keyword evidence="2" id="KW-1185">Reference proteome</keyword>
<name>A0ABD1L4A4_9FABA</name>
<comment type="caution">
    <text evidence="1">The sequence shown here is derived from an EMBL/GenBank/DDBJ whole genome shotgun (WGS) entry which is preliminary data.</text>
</comment>